<feature type="compositionally biased region" description="Polar residues" evidence="1">
    <location>
        <begin position="441"/>
        <end position="456"/>
    </location>
</feature>
<evidence type="ECO:0000259" key="2">
    <source>
        <dbReference type="PROSITE" id="PS50181"/>
    </source>
</evidence>
<dbReference type="InterPro" id="IPR036047">
    <property type="entry name" value="F-box-like_dom_sf"/>
</dbReference>
<dbReference type="PROSITE" id="PS50181">
    <property type="entry name" value="FBOX"/>
    <property type="match status" value="1"/>
</dbReference>
<dbReference type="Gene3D" id="1.20.1280.50">
    <property type="match status" value="1"/>
</dbReference>
<dbReference type="KEGG" id="pif:PITG_17792"/>
<feature type="compositionally biased region" description="Basic and acidic residues" evidence="1">
    <location>
        <begin position="457"/>
        <end position="471"/>
    </location>
</feature>
<feature type="region of interest" description="Disordered" evidence="1">
    <location>
        <begin position="441"/>
        <end position="486"/>
    </location>
</feature>
<dbReference type="Proteomes" id="UP000006643">
    <property type="component" value="Unassembled WGS sequence"/>
</dbReference>
<dbReference type="RefSeq" id="XP_002896639.1">
    <property type="nucleotide sequence ID" value="XM_002896593.1"/>
</dbReference>
<dbReference type="eggNOG" id="ENOG502S7M8">
    <property type="taxonomic scope" value="Eukaryota"/>
</dbReference>
<feature type="region of interest" description="Disordered" evidence="1">
    <location>
        <begin position="375"/>
        <end position="394"/>
    </location>
</feature>
<dbReference type="InParanoid" id="D0NWA4"/>
<dbReference type="HOGENOM" id="CLU_502034_0_0_1"/>
<dbReference type="OrthoDB" id="162748at2759"/>
<gene>
    <name evidence="3" type="ORF">PITG_17792</name>
</gene>
<protein>
    <submittedName>
        <fullName evidence="3">F-box protein, putative</fullName>
    </submittedName>
</protein>
<accession>D0NWA4</accession>
<reference evidence="4" key="1">
    <citation type="journal article" date="2009" name="Nature">
        <title>Genome sequence and analysis of the Irish potato famine pathogen Phytophthora infestans.</title>
        <authorList>
            <consortium name="The Broad Institute Genome Sequencing Platform"/>
            <person name="Haas B.J."/>
            <person name="Kamoun S."/>
            <person name="Zody M.C."/>
            <person name="Jiang R.H."/>
            <person name="Handsaker R.E."/>
            <person name="Cano L.M."/>
            <person name="Grabherr M."/>
            <person name="Kodira C.D."/>
            <person name="Raffaele S."/>
            <person name="Torto-Alalibo T."/>
            <person name="Bozkurt T.O."/>
            <person name="Ah-Fong A.M."/>
            <person name="Alvarado L."/>
            <person name="Anderson V.L."/>
            <person name="Armstrong M.R."/>
            <person name="Avrova A."/>
            <person name="Baxter L."/>
            <person name="Beynon J."/>
            <person name="Boevink P.C."/>
            <person name="Bollmann S.R."/>
            <person name="Bos J.I."/>
            <person name="Bulone V."/>
            <person name="Cai G."/>
            <person name="Cakir C."/>
            <person name="Carrington J.C."/>
            <person name="Chawner M."/>
            <person name="Conti L."/>
            <person name="Costanzo S."/>
            <person name="Ewan R."/>
            <person name="Fahlgren N."/>
            <person name="Fischbach M.A."/>
            <person name="Fugelstad J."/>
            <person name="Gilroy E.M."/>
            <person name="Gnerre S."/>
            <person name="Green P.J."/>
            <person name="Grenville-Briggs L.J."/>
            <person name="Griffith J."/>
            <person name="Grunwald N.J."/>
            <person name="Horn K."/>
            <person name="Horner N.R."/>
            <person name="Hu C.H."/>
            <person name="Huitema E."/>
            <person name="Jeong D.H."/>
            <person name="Jones A.M."/>
            <person name="Jones J.D."/>
            <person name="Jones R.W."/>
            <person name="Karlsson E.K."/>
            <person name="Kunjeti S.G."/>
            <person name="Lamour K."/>
            <person name="Liu Z."/>
            <person name="Ma L."/>
            <person name="Maclean D."/>
            <person name="Chibucos M.C."/>
            <person name="McDonald H."/>
            <person name="McWalters J."/>
            <person name="Meijer H.J."/>
            <person name="Morgan W."/>
            <person name="Morris P.F."/>
            <person name="Munro C.A."/>
            <person name="O'Neill K."/>
            <person name="Ospina-Giraldo M."/>
            <person name="Pinzon A."/>
            <person name="Pritchard L."/>
            <person name="Ramsahoye B."/>
            <person name="Ren Q."/>
            <person name="Restrepo S."/>
            <person name="Roy S."/>
            <person name="Sadanandom A."/>
            <person name="Savidor A."/>
            <person name="Schornack S."/>
            <person name="Schwartz D.C."/>
            <person name="Schumann U.D."/>
            <person name="Schwessinger B."/>
            <person name="Seyer L."/>
            <person name="Sharpe T."/>
            <person name="Silvar C."/>
            <person name="Song J."/>
            <person name="Studholme D.J."/>
            <person name="Sykes S."/>
            <person name="Thines M."/>
            <person name="van de Vondervoort P.J."/>
            <person name="Phuntumart V."/>
            <person name="Wawra S."/>
            <person name="Weide R."/>
            <person name="Win J."/>
            <person name="Young C."/>
            <person name="Zhou S."/>
            <person name="Fry W."/>
            <person name="Meyers B.C."/>
            <person name="van West P."/>
            <person name="Ristaino J."/>
            <person name="Govers F."/>
            <person name="Birch P.R."/>
            <person name="Whisson S.C."/>
            <person name="Judelson H.S."/>
            <person name="Nusbaum C."/>
        </authorList>
    </citation>
    <scope>NUCLEOTIDE SEQUENCE [LARGE SCALE GENOMIC DNA]</scope>
    <source>
        <strain evidence="4">T30-4</strain>
    </source>
</reference>
<dbReference type="VEuPathDB" id="FungiDB:PITG_17792"/>
<sequence length="543" mass="61122">MSAFSAAGALLWMTHTLLKEHGWAARDVETDTNRLLESFVGDVNLLPTLRYQLSEAAEEDADVHVRGLLVGSKLFVHFVSSSKSVQLRLKLERNLFPEFSGDTNAVASDAELSRLPEALLVRIGVFLSAPEVCRVTQTSKYLHQLQDSLEMWQQLLGRDFPPLRSESPKAVYMSNWTQQKLLETWERHRQEYQRLHYEHLFHPQRHWWSGRVPAHPLHVLMPPPFLPLGGDPFAYRPPRQPPVADDILEMLQDYELEEISPPSLESEPESTPLIVCAGKSVYGPITGEDRHKSTVNQRNDELDNPYRTITQTAIMELDTSPLHRTDEELEQIIRELRDQVFLKQNLEIVEKSTCQQNRRRKHLKNPIEKMEAVVSSKTPATISESTHGRALQRPLSSSQLHRLMAENALQIAVPAVIYDATVKSGGINSRATGNQISSLDFSTLRSRSRPNSSSTFRVREKPAQNPRDRPKPTSTSSQKGRECDDSGDGFLYLVDVDSDRDVESNALSPVGPWIVDGFSSILDETPRSPVSTCLSVSSLGVTA</sequence>
<keyword evidence="4" id="KW-1185">Reference proteome</keyword>
<evidence type="ECO:0000256" key="1">
    <source>
        <dbReference type="SAM" id="MobiDB-lite"/>
    </source>
</evidence>
<name>D0NWA4_PHYIT</name>
<dbReference type="Pfam" id="PF12937">
    <property type="entry name" value="F-box-like"/>
    <property type="match status" value="1"/>
</dbReference>
<evidence type="ECO:0000313" key="4">
    <source>
        <dbReference type="Proteomes" id="UP000006643"/>
    </source>
</evidence>
<dbReference type="InterPro" id="IPR001810">
    <property type="entry name" value="F-box_dom"/>
</dbReference>
<dbReference type="GeneID" id="9471329"/>
<organism evidence="3 4">
    <name type="scientific">Phytophthora infestans (strain T30-4)</name>
    <name type="common">Potato late blight agent</name>
    <dbReference type="NCBI Taxonomy" id="403677"/>
    <lineage>
        <taxon>Eukaryota</taxon>
        <taxon>Sar</taxon>
        <taxon>Stramenopiles</taxon>
        <taxon>Oomycota</taxon>
        <taxon>Peronosporomycetes</taxon>
        <taxon>Peronosporales</taxon>
        <taxon>Peronosporaceae</taxon>
        <taxon>Phytophthora</taxon>
    </lineage>
</organism>
<proteinExistence type="predicted"/>
<dbReference type="AlphaFoldDB" id="D0NWA4"/>
<dbReference type="OMA" id="YFSACAD"/>
<evidence type="ECO:0000313" key="3">
    <source>
        <dbReference type="EMBL" id="EEY66921.1"/>
    </source>
</evidence>
<feature type="compositionally biased region" description="Polar residues" evidence="1">
    <location>
        <begin position="375"/>
        <end position="385"/>
    </location>
</feature>
<feature type="domain" description="F-box" evidence="2">
    <location>
        <begin position="109"/>
        <end position="155"/>
    </location>
</feature>
<dbReference type="EMBL" id="DS028173">
    <property type="protein sequence ID" value="EEY66921.1"/>
    <property type="molecule type" value="Genomic_DNA"/>
</dbReference>
<dbReference type="SUPFAM" id="SSF81383">
    <property type="entry name" value="F-box domain"/>
    <property type="match status" value="1"/>
</dbReference>